<feature type="chain" id="PRO_5003003816" description="LysM domain-containing protein" evidence="3">
    <location>
        <begin position="29"/>
        <end position="614"/>
    </location>
</feature>
<dbReference type="SMART" id="SM00257">
    <property type="entry name" value="LysM"/>
    <property type="match status" value="1"/>
</dbReference>
<sequence length="614" mass="66958">MNLFHIATAGLLVLLTGCAGTMNSPMPAENTPPGVATTSPNTTAAKPAVSDADSLNLRPSREIARPKPVPPSATTARGESVPLTAIEMAQGSRNVAAIAPPADLWERIRRGYAMNDLENDLVRDREQWYSSRPDYIFRMTERSKKYLFHIVEELEVRNMPTELALLPFIESAFNPQAVSSAKAAGMWQFMPATGKYFELKQNTFRDDRRDVLASTRAALDYLQKLYRMFGDWHLALAAYNWGEGSVSRAIAKNSKAGLPTSYNDLNMPMETRFYVPKLQAVKNIVSNPGKYSSKLPLIENHPYFQSVTIRRDIDVALAAKLAEVGLDDFKALNPSLNRPVILAAGTPQILLPWDNAEVFQSNLESYSGRLASWTAWVVPTTMRPAEVAKKVGMSEADLRSMNNIPPRVVVRAGSTLLVPRSNHMPDVTEKVADNSQLSLAPEVVLKRSTVKAGRGETVASIARKYKTTAANVAEWNKVSTSAGFKPGQSVVLFLPAHAKVVASSSPKTGGAAKSASTAKGRASKDSQAKSKSGGTKAEGKTSKSGSKSAASGKLRSTPKRAKRKRNKKRAHSALFFLLPSVPVNGSPPTKWPRLPENLQTKPLSGRWPCRRHTS</sequence>
<evidence type="ECO:0000256" key="1">
    <source>
        <dbReference type="ARBA" id="ARBA00007734"/>
    </source>
</evidence>
<name>C9YAB3_CURXX</name>
<evidence type="ECO:0000256" key="2">
    <source>
        <dbReference type="SAM" id="MobiDB-lite"/>
    </source>
</evidence>
<dbReference type="CDD" id="cd00118">
    <property type="entry name" value="LysM"/>
    <property type="match status" value="1"/>
</dbReference>
<feature type="signal peptide" evidence="3">
    <location>
        <begin position="1"/>
        <end position="28"/>
    </location>
</feature>
<dbReference type="PROSITE" id="PS00922">
    <property type="entry name" value="TRANSGLYCOSYLASE"/>
    <property type="match status" value="1"/>
</dbReference>
<evidence type="ECO:0000256" key="3">
    <source>
        <dbReference type="SAM" id="SignalP"/>
    </source>
</evidence>
<feature type="domain" description="LysM" evidence="4">
    <location>
        <begin position="448"/>
        <end position="492"/>
    </location>
</feature>
<dbReference type="GO" id="GO:0000270">
    <property type="term" value="P:peptidoglycan metabolic process"/>
    <property type="evidence" value="ECO:0007669"/>
    <property type="project" value="InterPro"/>
</dbReference>
<dbReference type="SUPFAM" id="SSF54106">
    <property type="entry name" value="LysM domain"/>
    <property type="match status" value="1"/>
</dbReference>
<organism evidence="5">
    <name type="scientific">Curvibacter symbiont subsp. Hydra magnipapillata</name>
    <dbReference type="NCBI Taxonomy" id="667019"/>
    <lineage>
        <taxon>Bacteria</taxon>
        <taxon>Pseudomonadati</taxon>
        <taxon>Pseudomonadota</taxon>
        <taxon>Betaproteobacteria</taxon>
        <taxon>Burkholderiales</taxon>
        <taxon>Comamonadaceae</taxon>
        <taxon>Curvibacter</taxon>
    </lineage>
</organism>
<dbReference type="InterPro" id="IPR018392">
    <property type="entry name" value="LysM"/>
</dbReference>
<reference evidence="5" key="1">
    <citation type="journal article" date="2010" name="Nature">
        <title>The dynamic genome of Hydra.</title>
        <authorList>
            <person name="Chapman J.A."/>
            <person name="Kirkness E.F."/>
            <person name="Simakov O."/>
            <person name="Hampson S.E."/>
            <person name="Mitros T."/>
            <person name="Weinmaier T."/>
            <person name="Rattei T."/>
            <person name="Balasubramanian P.G."/>
            <person name="Borman J."/>
            <person name="Busam D."/>
            <person name="Disbennett K."/>
            <person name="Pfannkoch C."/>
            <person name="Sumin N."/>
            <person name="Sutton G."/>
            <person name="Viswanathan L."/>
            <person name="Walenz B."/>
            <person name="Goodstein D.M."/>
            <person name="Hellsten U."/>
            <person name="Kawashima T."/>
            <person name="Prochnik S.E."/>
            <person name="Putnam N.H."/>
            <person name="Shu S."/>
            <person name="Blumberg B."/>
            <person name="Dana C.E."/>
            <person name="Gee L."/>
            <person name="Kibler D.F."/>
            <person name="Law L."/>
            <person name="Lindgens D."/>
            <person name="Martinez D.E."/>
            <person name="Peng J."/>
            <person name="Wigge P.A."/>
            <person name="Bertulat B."/>
            <person name="Guder C."/>
            <person name="Nakamura Y."/>
            <person name="Ozbek S."/>
            <person name="Watanabe H."/>
            <person name="Khalturin K."/>
            <person name="Hemmrich G."/>
            <person name="Franke A."/>
            <person name="Augustin R."/>
            <person name="Fraune S."/>
            <person name="Hayakawa E."/>
            <person name="Hayakawa S."/>
            <person name="Hirose M."/>
            <person name="Hwang J."/>
            <person name="Ikeo K."/>
            <person name="Nishimiya-Fujisawa C."/>
            <person name="Ogura A."/>
            <person name="Takahashi T."/>
            <person name="Steinmetz P.R."/>
            <person name="Zhang X."/>
            <person name="Aufschnaiter R."/>
            <person name="Eder M.K."/>
            <person name="Gorny A.K."/>
            <person name="Salvenmoser W."/>
            <person name="Heimberg A.M."/>
            <person name="Wheeler B.M."/>
            <person name="Peterson K.J."/>
            <person name="Boettger A."/>
            <person name="Tischler P."/>
            <person name="Wolf A."/>
            <person name="Gojobori T."/>
            <person name="Remington K.A."/>
            <person name="Strausberg R.L."/>
            <person name="Venter J."/>
            <person name="Technau U."/>
            <person name="Hobmayer B."/>
            <person name="Bosch T.C."/>
            <person name="Holstein T.W."/>
            <person name="Fujisawa T."/>
            <person name="Bode H.R."/>
            <person name="David C.N."/>
            <person name="Rokhsar D.S."/>
            <person name="Steele R.E."/>
        </authorList>
    </citation>
    <scope>NUCLEOTIDE SEQUENCE</scope>
</reference>
<dbReference type="PROSITE" id="PS51782">
    <property type="entry name" value="LYSM"/>
    <property type="match status" value="1"/>
</dbReference>
<dbReference type="InterPro" id="IPR000189">
    <property type="entry name" value="Transglyc_AS"/>
</dbReference>
<keyword evidence="3" id="KW-0732">Signal</keyword>
<dbReference type="InterPro" id="IPR036779">
    <property type="entry name" value="LysM_dom_sf"/>
</dbReference>
<dbReference type="CDD" id="cd16894">
    <property type="entry name" value="MltD-like"/>
    <property type="match status" value="1"/>
</dbReference>
<dbReference type="CAZy" id="CBM50">
    <property type="family name" value="Carbohydrate-Binding Module Family 50"/>
</dbReference>
<comment type="similarity">
    <text evidence="1">Belongs to the transglycosylase Slt family.</text>
</comment>
<dbReference type="InterPro" id="IPR023346">
    <property type="entry name" value="Lysozyme-like_dom_sf"/>
</dbReference>
<feature type="compositionally biased region" description="Low complexity" evidence="2">
    <location>
        <begin position="507"/>
        <end position="520"/>
    </location>
</feature>
<dbReference type="Gene3D" id="1.10.530.10">
    <property type="match status" value="1"/>
</dbReference>
<evidence type="ECO:0000259" key="4">
    <source>
        <dbReference type="PROSITE" id="PS51782"/>
    </source>
</evidence>
<protein>
    <recommendedName>
        <fullName evidence="4">LysM domain-containing protein</fullName>
    </recommendedName>
</protein>
<feature type="region of interest" description="Disordered" evidence="2">
    <location>
        <begin position="25"/>
        <end position="80"/>
    </location>
</feature>
<accession>C9YAB3</accession>
<dbReference type="EMBL" id="FN543104">
    <property type="protein sequence ID" value="CBA29138.1"/>
    <property type="molecule type" value="Genomic_DNA"/>
</dbReference>
<dbReference type="GO" id="GO:0016020">
    <property type="term" value="C:membrane"/>
    <property type="evidence" value="ECO:0007669"/>
    <property type="project" value="InterPro"/>
</dbReference>
<dbReference type="GO" id="GO:0008933">
    <property type="term" value="F:peptidoglycan lytic transglycosylase activity"/>
    <property type="evidence" value="ECO:0007669"/>
    <property type="project" value="InterPro"/>
</dbReference>
<dbReference type="CAZy" id="GH23">
    <property type="family name" value="Glycoside Hydrolase Family 23"/>
</dbReference>
<dbReference type="Gene3D" id="3.10.350.10">
    <property type="entry name" value="LysM domain"/>
    <property type="match status" value="1"/>
</dbReference>
<dbReference type="Pfam" id="PF01464">
    <property type="entry name" value="SLT"/>
    <property type="match status" value="1"/>
</dbReference>
<gene>
    <name evidence="5" type="ORF">Csp_A10640</name>
</gene>
<feature type="compositionally biased region" description="Low complexity" evidence="2">
    <location>
        <begin position="542"/>
        <end position="553"/>
    </location>
</feature>
<dbReference type="Pfam" id="PF01476">
    <property type="entry name" value="LysM"/>
    <property type="match status" value="2"/>
</dbReference>
<dbReference type="PANTHER" id="PTHR37423">
    <property type="entry name" value="SOLUBLE LYTIC MUREIN TRANSGLYCOSYLASE-RELATED"/>
    <property type="match status" value="1"/>
</dbReference>
<dbReference type="SUPFAM" id="SSF53955">
    <property type="entry name" value="Lysozyme-like"/>
    <property type="match status" value="1"/>
</dbReference>
<dbReference type="PANTHER" id="PTHR37423:SF2">
    <property type="entry name" value="MEMBRANE-BOUND LYTIC MUREIN TRANSGLYCOSYLASE C"/>
    <property type="match status" value="1"/>
</dbReference>
<evidence type="ECO:0000313" key="5">
    <source>
        <dbReference type="EMBL" id="CBA29138.1"/>
    </source>
</evidence>
<dbReference type="InterPro" id="IPR008258">
    <property type="entry name" value="Transglycosylase_SLT_dom_1"/>
</dbReference>
<feature type="compositionally biased region" description="Basic residues" evidence="2">
    <location>
        <begin position="556"/>
        <end position="571"/>
    </location>
</feature>
<feature type="region of interest" description="Disordered" evidence="2">
    <location>
        <begin position="502"/>
        <end position="614"/>
    </location>
</feature>
<proteinExistence type="inferred from homology"/>
<dbReference type="AlphaFoldDB" id="C9YAB3"/>